<accession>A0A5R9E4F1</accession>
<keyword evidence="6" id="KW-0067">ATP-binding</keyword>
<feature type="transmembrane region" description="Helical" evidence="10">
    <location>
        <begin position="44"/>
        <end position="66"/>
    </location>
</feature>
<dbReference type="PANTHER" id="PTHR32309">
    <property type="entry name" value="TYROSINE-PROTEIN KINASE"/>
    <property type="match status" value="1"/>
</dbReference>
<reference evidence="12 13" key="1">
    <citation type="submission" date="2019-05" db="EMBL/GenBank/DDBJ databases">
        <title>Streptomyces marianii sp. nov., a novel marine actinomycete from southern coast of India.</title>
        <authorList>
            <person name="Iniyan A.M."/>
            <person name="Wink J."/>
            <person name="Ramprasad E."/>
            <person name="Ramana C.V."/>
            <person name="Bunk B."/>
            <person name="Sproer C."/>
            <person name="Joseph F.-J.R.S."/>
            <person name="Vincent S.G.P."/>
        </authorList>
    </citation>
    <scope>NUCLEOTIDE SEQUENCE [LARGE SCALE GENOMIC DNA]</scope>
    <source>
        <strain evidence="12 13">ICN19</strain>
    </source>
</reference>
<dbReference type="EMBL" id="VAWE01000001">
    <property type="protein sequence ID" value="TLQ42913.1"/>
    <property type="molecule type" value="Genomic_DNA"/>
</dbReference>
<dbReference type="InterPro" id="IPR003856">
    <property type="entry name" value="LPS_length_determ_N"/>
</dbReference>
<keyword evidence="13" id="KW-1185">Reference proteome</keyword>
<keyword evidence="5" id="KW-0547">Nucleotide-binding</keyword>
<comment type="similarity">
    <text evidence="2">Belongs to the CpsC/CapA family.</text>
</comment>
<proteinExistence type="inferred from homology"/>
<dbReference type="Pfam" id="PF02706">
    <property type="entry name" value="Wzz"/>
    <property type="match status" value="1"/>
</dbReference>
<feature type="region of interest" description="Disordered" evidence="9">
    <location>
        <begin position="520"/>
        <end position="542"/>
    </location>
</feature>
<gene>
    <name evidence="12" type="ORF">FEF34_06880</name>
</gene>
<evidence type="ECO:0000256" key="2">
    <source>
        <dbReference type="ARBA" id="ARBA00006683"/>
    </source>
</evidence>
<dbReference type="InterPro" id="IPR027417">
    <property type="entry name" value="P-loop_NTPase"/>
</dbReference>
<dbReference type="CDD" id="cd05387">
    <property type="entry name" value="BY-kinase"/>
    <property type="match status" value="1"/>
</dbReference>
<evidence type="ECO:0000256" key="9">
    <source>
        <dbReference type="SAM" id="MobiDB-lite"/>
    </source>
</evidence>
<keyword evidence="3" id="KW-1003">Cell membrane</keyword>
<comment type="caution">
    <text evidence="12">The sequence shown here is derived from an EMBL/GenBank/DDBJ whole genome shotgun (WGS) entry which is preliminary data.</text>
</comment>
<dbReference type="InterPro" id="IPR050445">
    <property type="entry name" value="Bact_polysacc_biosynth/exp"/>
</dbReference>
<keyword evidence="8 10" id="KW-0472">Membrane</keyword>
<evidence type="ECO:0000256" key="10">
    <source>
        <dbReference type="SAM" id="Phobius"/>
    </source>
</evidence>
<dbReference type="NCBIfam" id="TIGR01007">
    <property type="entry name" value="eps_fam"/>
    <property type="match status" value="1"/>
</dbReference>
<dbReference type="OrthoDB" id="9812433at2"/>
<evidence type="ECO:0000256" key="4">
    <source>
        <dbReference type="ARBA" id="ARBA00022692"/>
    </source>
</evidence>
<keyword evidence="4 10" id="KW-0812">Transmembrane</keyword>
<dbReference type="GO" id="GO:0005524">
    <property type="term" value="F:ATP binding"/>
    <property type="evidence" value="ECO:0007669"/>
    <property type="project" value="UniProtKB-KW"/>
</dbReference>
<evidence type="ECO:0000259" key="11">
    <source>
        <dbReference type="Pfam" id="PF02706"/>
    </source>
</evidence>
<dbReference type="AlphaFoldDB" id="A0A5R9E4F1"/>
<evidence type="ECO:0000313" key="12">
    <source>
        <dbReference type="EMBL" id="TLQ42913.1"/>
    </source>
</evidence>
<evidence type="ECO:0000256" key="6">
    <source>
        <dbReference type="ARBA" id="ARBA00022840"/>
    </source>
</evidence>
<protein>
    <submittedName>
        <fullName evidence="12">Polysaccharide biosynthesis tyrosine autokinase</fullName>
        <ecNumber evidence="12">2.7.10.2</ecNumber>
    </submittedName>
</protein>
<keyword evidence="7 10" id="KW-1133">Transmembrane helix</keyword>
<dbReference type="Gene3D" id="3.40.50.300">
    <property type="entry name" value="P-loop containing nucleotide triphosphate hydrolases"/>
    <property type="match status" value="1"/>
</dbReference>
<dbReference type="Pfam" id="PF10609">
    <property type="entry name" value="ParA"/>
    <property type="match status" value="1"/>
</dbReference>
<keyword evidence="12" id="KW-0418">Kinase</keyword>
<keyword evidence="12" id="KW-0808">Transferase</keyword>
<dbReference type="PANTHER" id="PTHR32309:SF13">
    <property type="entry name" value="FERRIC ENTEROBACTIN TRANSPORT PROTEIN FEPE"/>
    <property type="match status" value="1"/>
</dbReference>
<dbReference type="InterPro" id="IPR005702">
    <property type="entry name" value="Wzc-like_C"/>
</dbReference>
<evidence type="ECO:0000256" key="5">
    <source>
        <dbReference type="ARBA" id="ARBA00022741"/>
    </source>
</evidence>
<comment type="subcellular location">
    <subcellularLocation>
        <location evidence="1">Cell membrane</location>
        <topology evidence="1">Multi-pass membrane protein</topology>
    </subcellularLocation>
</comment>
<organism evidence="12 13">
    <name type="scientific">Streptomyces marianii</name>
    <dbReference type="NCBI Taxonomy" id="1817406"/>
    <lineage>
        <taxon>Bacteria</taxon>
        <taxon>Bacillati</taxon>
        <taxon>Actinomycetota</taxon>
        <taxon>Actinomycetes</taxon>
        <taxon>Kitasatosporales</taxon>
        <taxon>Streptomycetaceae</taxon>
        <taxon>Streptomyces</taxon>
    </lineage>
</organism>
<feature type="domain" description="Polysaccharide chain length determinant N-terminal" evidence="11">
    <location>
        <begin position="29"/>
        <end position="121"/>
    </location>
</feature>
<name>A0A5R9E4F1_9ACTN</name>
<dbReference type="GO" id="GO:0005886">
    <property type="term" value="C:plasma membrane"/>
    <property type="evidence" value="ECO:0007669"/>
    <property type="project" value="UniProtKB-SubCell"/>
</dbReference>
<evidence type="ECO:0000256" key="3">
    <source>
        <dbReference type="ARBA" id="ARBA00022475"/>
    </source>
</evidence>
<evidence type="ECO:0000313" key="13">
    <source>
        <dbReference type="Proteomes" id="UP000305921"/>
    </source>
</evidence>
<dbReference type="SUPFAM" id="SSF52540">
    <property type="entry name" value="P-loop containing nucleoside triphosphate hydrolases"/>
    <property type="match status" value="1"/>
</dbReference>
<dbReference type="GO" id="GO:0004715">
    <property type="term" value="F:non-membrane spanning protein tyrosine kinase activity"/>
    <property type="evidence" value="ECO:0007669"/>
    <property type="project" value="UniProtKB-EC"/>
</dbReference>
<dbReference type="InterPro" id="IPR033756">
    <property type="entry name" value="YlxH/NBP35"/>
</dbReference>
<dbReference type="Proteomes" id="UP000305921">
    <property type="component" value="Unassembled WGS sequence"/>
</dbReference>
<evidence type="ECO:0000256" key="8">
    <source>
        <dbReference type="ARBA" id="ARBA00023136"/>
    </source>
</evidence>
<dbReference type="EC" id="2.7.10.2" evidence="12"/>
<evidence type="ECO:0000256" key="1">
    <source>
        <dbReference type="ARBA" id="ARBA00004651"/>
    </source>
</evidence>
<evidence type="ECO:0000256" key="7">
    <source>
        <dbReference type="ARBA" id="ARBA00022989"/>
    </source>
</evidence>
<sequence length="566" mass="60192">MWRYVVFRPFRRKVAPPHPALHRIRSGTDTLDLRDYLRVLSRRWRAITALTLLGTAAGVLLTYTAIPEYRATSKLFVSLHGGTDADTAQLAQGNLFTQARVRSYAEVATSPLVTRHVVKQLKLKMSPAALSSKISATAQPDTVLLQLTVTDTGAARAARISNAVAERFTEVIRGLERPIDADSSPVRLSITEPASVPGTPFSPRPATNIALGLLAGLILGAGFALARETLDSSVRTSKALTDALAGFGGPPVLGSIVHDPQATSRPVALRDDMHGLRAEGFRRLRTCLQFVDVDRPPKVIAVTSPLSGEGKTSVAVNLAATLAETGASVCLVDTDLRRPSTARTLGLIRDAGLTTALIGRAEVQQLLQSAGSFSVLTSGAVPPNPTELLGSAQLKSVLRSLAEKFDHVVVDTAPVLPVADASVIASEVDGYLLVVRASRTSRDQVAEALRALRHVGASVVGTVLNMASPKEDRGAHGYAYEYRPQCHTTGRFARLARLARISRPGRTGRPSRLARIARAVRRRRSPGTAPALPTPGGGPDARLAAPVRALAEEAPRPVAVERSVQS</sequence>